<name>A0A061RFJ9_9CHLO</name>
<evidence type="ECO:0000313" key="1">
    <source>
        <dbReference type="EMBL" id="JAC69455.1"/>
    </source>
</evidence>
<dbReference type="AlphaFoldDB" id="A0A061RFJ9"/>
<organism evidence="1">
    <name type="scientific">Tetraselmis sp. GSL018</name>
    <dbReference type="NCBI Taxonomy" id="582737"/>
    <lineage>
        <taxon>Eukaryota</taxon>
        <taxon>Viridiplantae</taxon>
        <taxon>Chlorophyta</taxon>
        <taxon>core chlorophytes</taxon>
        <taxon>Chlorodendrophyceae</taxon>
        <taxon>Chlorodendrales</taxon>
        <taxon>Chlorodendraceae</taxon>
        <taxon>Tetraselmis</taxon>
    </lineage>
</organism>
<dbReference type="EMBL" id="GBEZ01016828">
    <property type="protein sequence ID" value="JAC69455.1"/>
    <property type="molecule type" value="Transcribed_RNA"/>
</dbReference>
<sequence>MGLTAHREIAIGAITALGHKHGLAVEVYSGNHGFRDYVEILRRSKAFISPLGIGEFSGILAGSLLVKPMASKLEAYPNIYDANITVSTAIDFSDLEEK</sequence>
<accession>A0A061RFJ9</accession>
<feature type="non-terminal residue" evidence="1">
    <location>
        <position position="98"/>
    </location>
</feature>
<gene>
    <name evidence="1" type="ORF">TSPGSL018_6329</name>
</gene>
<proteinExistence type="predicted"/>
<reference evidence="1" key="1">
    <citation type="submission" date="2014-05" db="EMBL/GenBank/DDBJ databases">
        <title>The transcriptome of the halophilic microalga Tetraselmis sp. GSL018 isolated from the Great Salt Lake, Utah.</title>
        <authorList>
            <person name="Jinkerson R.E."/>
            <person name="D'Adamo S."/>
            <person name="Posewitz M.C."/>
        </authorList>
    </citation>
    <scope>NUCLEOTIDE SEQUENCE</scope>
    <source>
        <strain evidence="1">GSL018</strain>
    </source>
</reference>
<protein>
    <submittedName>
        <fullName evidence="1">Uncharacterized protein</fullName>
    </submittedName>
</protein>